<name>A0ABQ9UKE4_SAGOE</name>
<organism evidence="3 4">
    <name type="scientific">Saguinus oedipus</name>
    <name type="common">Cotton-top tamarin</name>
    <name type="synonym">Oedipomidas oedipus</name>
    <dbReference type="NCBI Taxonomy" id="9490"/>
    <lineage>
        <taxon>Eukaryota</taxon>
        <taxon>Metazoa</taxon>
        <taxon>Chordata</taxon>
        <taxon>Craniata</taxon>
        <taxon>Vertebrata</taxon>
        <taxon>Euteleostomi</taxon>
        <taxon>Mammalia</taxon>
        <taxon>Eutheria</taxon>
        <taxon>Euarchontoglires</taxon>
        <taxon>Primates</taxon>
        <taxon>Haplorrhini</taxon>
        <taxon>Platyrrhini</taxon>
        <taxon>Cebidae</taxon>
        <taxon>Callitrichinae</taxon>
        <taxon>Saguinus</taxon>
    </lineage>
</organism>
<evidence type="ECO:0000256" key="1">
    <source>
        <dbReference type="SAM" id="MobiDB-lite"/>
    </source>
</evidence>
<dbReference type="InterPro" id="IPR029365">
    <property type="entry name" value="TMEM238"/>
</dbReference>
<dbReference type="PANTHER" id="PTHR28613:SF6">
    <property type="entry name" value="RIKEN CDNA A930007A09 GENE"/>
    <property type="match status" value="1"/>
</dbReference>
<reference evidence="3 4" key="1">
    <citation type="submission" date="2023-05" db="EMBL/GenBank/DDBJ databases">
        <title>B98-5 Cell Line De Novo Hybrid Assembly: An Optical Mapping Approach.</title>
        <authorList>
            <person name="Kananen K."/>
            <person name="Auerbach J.A."/>
            <person name="Kautto E."/>
            <person name="Blachly J.S."/>
        </authorList>
    </citation>
    <scope>NUCLEOTIDE SEQUENCE [LARGE SCALE GENOMIC DNA]</scope>
    <source>
        <strain evidence="3">B95-8</strain>
        <tissue evidence="3">Cell line</tissue>
    </source>
</reference>
<dbReference type="Proteomes" id="UP001266305">
    <property type="component" value="Unassembled WGS sequence"/>
</dbReference>
<accession>A0ABQ9UKE4</accession>
<feature type="region of interest" description="Disordered" evidence="1">
    <location>
        <begin position="349"/>
        <end position="368"/>
    </location>
</feature>
<keyword evidence="2" id="KW-0472">Membrane</keyword>
<evidence type="ECO:0000313" key="4">
    <source>
        <dbReference type="Proteomes" id="UP001266305"/>
    </source>
</evidence>
<keyword evidence="2" id="KW-1133">Transmembrane helix</keyword>
<dbReference type="Pfam" id="PF15125">
    <property type="entry name" value="TMEM238"/>
    <property type="match status" value="1"/>
</dbReference>
<dbReference type="PANTHER" id="PTHR28613">
    <property type="entry name" value="SI:CH211-232M10.4-RELATED"/>
    <property type="match status" value="1"/>
</dbReference>
<feature type="compositionally biased region" description="Basic and acidic residues" evidence="1">
    <location>
        <begin position="202"/>
        <end position="242"/>
    </location>
</feature>
<gene>
    <name evidence="3" type="ORF">P7K49_022977</name>
</gene>
<feature type="transmembrane region" description="Helical" evidence="2">
    <location>
        <begin position="82"/>
        <end position="105"/>
    </location>
</feature>
<evidence type="ECO:0008006" key="5">
    <source>
        <dbReference type="Google" id="ProtNLM"/>
    </source>
</evidence>
<evidence type="ECO:0000313" key="3">
    <source>
        <dbReference type="EMBL" id="KAK2097526.1"/>
    </source>
</evidence>
<dbReference type="EMBL" id="JASSZA010000011">
    <property type="protein sequence ID" value="KAK2097526.1"/>
    <property type="molecule type" value="Genomic_DNA"/>
</dbReference>
<keyword evidence="4" id="KW-1185">Reference proteome</keyword>
<feature type="region of interest" description="Disordered" evidence="1">
    <location>
        <begin position="442"/>
        <end position="494"/>
    </location>
</feature>
<comment type="caution">
    <text evidence="3">The sequence shown here is derived from an EMBL/GenBank/DDBJ whole genome shotgun (WGS) entry which is preliminary data.</text>
</comment>
<sequence>MRICQEGEKRPNFPALWFRPLSDAPRRRCHGDPAAAASLWRHRPPSGLFGPCSGESRSVMELPVKTVNTAGKQWSLGRCRHFFWLGVIFDTVGLGVLLSGVFLDLAFYDMLVYLGSIIIFLSLLWWASWYTGNIELLSEETLKKDSCMPSTSVVEALRQSASHCLSVSIRNISANWLMQRRRHRRTLQKEAFRTMPVSVHVEEQLGKKSRDKDGEEGVKGRDASQDFGKEDLGAEPEGDKNSKTVGSPGSDAQLPSIDQLPPTHPERPVLPLHQPVPSVPSIFQPSKSLIVASSISATHPVAICTSESQPLVFLSSNSQPPVPMASQSHLQVPAVSLSQVLASSQDPLQNLPRASQTQPPPPSSVSVTQSLATQVHVGQSLSAQSFPIVDPQDSQAVEDLHALLQMQQAIPSTSVVQESSLSQSSSVLKVPEMPVAQAVEAPQLLPSQKRHQEPSALATASSAFEASASATETQQSISPVSVPASVAAKKSHPL</sequence>
<protein>
    <recommendedName>
        <fullName evidence="5">Transmembrane protein 238</fullName>
    </recommendedName>
</protein>
<feature type="region of interest" description="Disordered" evidence="1">
    <location>
        <begin position="202"/>
        <end position="273"/>
    </location>
</feature>
<evidence type="ECO:0000256" key="2">
    <source>
        <dbReference type="SAM" id="Phobius"/>
    </source>
</evidence>
<feature type="transmembrane region" description="Helical" evidence="2">
    <location>
        <begin position="111"/>
        <end position="130"/>
    </location>
</feature>
<keyword evidence="2" id="KW-0812">Transmembrane</keyword>
<feature type="compositionally biased region" description="Low complexity" evidence="1">
    <location>
        <begin position="455"/>
        <end position="488"/>
    </location>
</feature>
<proteinExistence type="predicted"/>